<comment type="caution">
    <text evidence="3">The sequence shown here is derived from an EMBL/GenBank/DDBJ whole genome shotgun (WGS) entry which is preliminary data.</text>
</comment>
<dbReference type="Gene3D" id="3.50.80.20">
    <property type="entry name" value="D-Ala-D-Ala carboxypeptidase C, peptidase S13"/>
    <property type="match status" value="1"/>
</dbReference>
<dbReference type="InterPro" id="IPR000667">
    <property type="entry name" value="Peptidase_S13"/>
</dbReference>
<reference evidence="3 4" key="1">
    <citation type="journal article" date="2016" name="Nat. Biotechnol.">
        <title>Measurement of bacterial replication rates in microbial communities.</title>
        <authorList>
            <person name="Brown C.T."/>
            <person name="Olm M.R."/>
            <person name="Thomas B.C."/>
            <person name="Banfield J.F."/>
        </authorList>
    </citation>
    <scope>NUCLEOTIDE SEQUENCE [LARGE SCALE GENOMIC DNA]</scope>
    <source>
        <strain evidence="3">45_130</strain>
    </source>
</reference>
<dbReference type="InterPro" id="IPR012338">
    <property type="entry name" value="Beta-lactam/transpept-like"/>
</dbReference>
<dbReference type="EMBL" id="MNQR01000019">
    <property type="protein sequence ID" value="OKZ10550.1"/>
    <property type="molecule type" value="Genomic_DNA"/>
</dbReference>
<dbReference type="Proteomes" id="UP000186685">
    <property type="component" value="Unassembled WGS sequence"/>
</dbReference>
<name>A0A854C175_9BACT</name>
<protein>
    <submittedName>
        <fullName evidence="3">D-alanyl-D-alanine carboxypeptidase/D-alanyl-D-alanine-endopeptidase</fullName>
    </submittedName>
</protein>
<organism evidence="3 4">
    <name type="scientific">Phocaeicola plebeius</name>
    <dbReference type="NCBI Taxonomy" id="310297"/>
    <lineage>
        <taxon>Bacteria</taxon>
        <taxon>Pseudomonadati</taxon>
        <taxon>Bacteroidota</taxon>
        <taxon>Bacteroidia</taxon>
        <taxon>Bacteroidales</taxon>
        <taxon>Bacteroidaceae</taxon>
        <taxon>Phocaeicola</taxon>
    </lineage>
</organism>
<dbReference type="NCBIfam" id="TIGR00666">
    <property type="entry name" value="PBP4"/>
    <property type="match status" value="1"/>
</dbReference>
<sequence length="437" mass="47850">MHDFTSEELETSNFYTGICIYDLTADSLFFDYNGNKIMRPASTQKLITAVAALDYLGADCEYVTSAYISGKVENGVLNGDVYVVGGFDPAFNSGDLRRLARAISNEGIKRINGKVYGDVSMKDTLIWGQGWCWDDAPSESEPYLTPLVLNRGCVTVSAGPENKPMLEPSTSFVELQDRTGGGGKFKATRNWVSNGNIITASGNMKRGNSKTISVYRPELYFLCTLTDFLKTEGITFSADSSSVVYGLKELPSENVKRVYRCSRTVEQILVKMMKESDNLYAESMFYLLASRASDRKWVSHDEAIDRIESVINKAGGSSSLCKVADGSGVSLYNYTTACVETALLRYAYRNSDRIYKYLYPSLPVSGMDGTLSNRMKHGNSKGSISAKTGTLEGVSSLSGYCNASNGHLMAFTVICNGVLRGSVGRSVQDKICHILTH</sequence>
<keyword evidence="3" id="KW-0645">Protease</keyword>
<dbReference type="PANTHER" id="PTHR30023">
    <property type="entry name" value="D-ALANYL-D-ALANINE CARBOXYPEPTIDASE"/>
    <property type="match status" value="1"/>
</dbReference>
<dbReference type="SUPFAM" id="SSF56601">
    <property type="entry name" value="beta-lactamase/transpeptidase-like"/>
    <property type="match status" value="1"/>
</dbReference>
<keyword evidence="3" id="KW-0121">Carboxypeptidase</keyword>
<dbReference type="Gene3D" id="3.40.710.10">
    <property type="entry name" value="DD-peptidase/beta-lactamase superfamily"/>
    <property type="match status" value="2"/>
</dbReference>
<evidence type="ECO:0000256" key="1">
    <source>
        <dbReference type="ARBA" id="ARBA00006096"/>
    </source>
</evidence>
<dbReference type="GO" id="GO:0000270">
    <property type="term" value="P:peptidoglycan metabolic process"/>
    <property type="evidence" value="ECO:0007669"/>
    <property type="project" value="TreeGrafter"/>
</dbReference>
<dbReference type="GO" id="GO:0006508">
    <property type="term" value="P:proteolysis"/>
    <property type="evidence" value="ECO:0007669"/>
    <property type="project" value="InterPro"/>
</dbReference>
<dbReference type="PANTHER" id="PTHR30023:SF0">
    <property type="entry name" value="PENICILLIN-SENSITIVE CARBOXYPEPTIDASE A"/>
    <property type="match status" value="1"/>
</dbReference>
<dbReference type="GO" id="GO:0004185">
    <property type="term" value="F:serine-type carboxypeptidase activity"/>
    <property type="evidence" value="ECO:0007669"/>
    <property type="project" value="InterPro"/>
</dbReference>
<dbReference type="PRINTS" id="PR00922">
    <property type="entry name" value="DADACBPTASE3"/>
</dbReference>
<accession>A0A854C175</accession>
<dbReference type="AlphaFoldDB" id="A0A854C175"/>
<keyword evidence="2" id="KW-0378">Hydrolase</keyword>
<evidence type="ECO:0000313" key="4">
    <source>
        <dbReference type="Proteomes" id="UP000186685"/>
    </source>
</evidence>
<evidence type="ECO:0000256" key="2">
    <source>
        <dbReference type="ARBA" id="ARBA00022801"/>
    </source>
</evidence>
<dbReference type="Pfam" id="PF02113">
    <property type="entry name" value="Peptidase_S13"/>
    <property type="match status" value="1"/>
</dbReference>
<comment type="similarity">
    <text evidence="1">Belongs to the peptidase S13 family.</text>
</comment>
<evidence type="ECO:0000313" key="3">
    <source>
        <dbReference type="EMBL" id="OKZ10550.1"/>
    </source>
</evidence>
<proteinExistence type="inferred from homology"/>
<gene>
    <name evidence="3" type="ORF">BHV76_06460</name>
</gene>